<sequence length="53" mass="5939">MNEPLFGYKPSKVARLLRVRTSTQALADARTTGSTPYDRWLKLSATTHATFDP</sequence>
<keyword evidence="2" id="KW-1185">Reference proteome</keyword>
<dbReference type="RefSeq" id="WP_191616269.1">
    <property type="nucleotide sequence ID" value="NZ_JACYFG010000007.1"/>
</dbReference>
<dbReference type="AlphaFoldDB" id="A0A927IH71"/>
<organism evidence="1 2">
    <name type="scientific">Pelagicoccus enzymogenes</name>
    <dbReference type="NCBI Taxonomy" id="2773457"/>
    <lineage>
        <taxon>Bacteria</taxon>
        <taxon>Pseudomonadati</taxon>
        <taxon>Verrucomicrobiota</taxon>
        <taxon>Opitutia</taxon>
        <taxon>Puniceicoccales</taxon>
        <taxon>Pelagicoccaceae</taxon>
        <taxon>Pelagicoccus</taxon>
    </lineage>
</organism>
<accession>A0A927IH71</accession>
<name>A0A927IH71_9BACT</name>
<comment type="caution">
    <text evidence="1">The sequence shown here is derived from an EMBL/GenBank/DDBJ whole genome shotgun (WGS) entry which is preliminary data.</text>
</comment>
<evidence type="ECO:0000313" key="1">
    <source>
        <dbReference type="EMBL" id="MBD5779130.1"/>
    </source>
</evidence>
<evidence type="ECO:0000313" key="2">
    <source>
        <dbReference type="Proteomes" id="UP000622317"/>
    </source>
</evidence>
<proteinExistence type="predicted"/>
<protein>
    <submittedName>
        <fullName evidence="1">Uncharacterized protein</fullName>
    </submittedName>
</protein>
<dbReference type="Proteomes" id="UP000622317">
    <property type="component" value="Unassembled WGS sequence"/>
</dbReference>
<dbReference type="EMBL" id="JACYFG010000007">
    <property type="protein sequence ID" value="MBD5779130.1"/>
    <property type="molecule type" value="Genomic_DNA"/>
</dbReference>
<gene>
    <name evidence="1" type="ORF">IEN85_06465</name>
</gene>
<reference evidence="1" key="1">
    <citation type="submission" date="2020-09" db="EMBL/GenBank/DDBJ databases">
        <title>Pelagicoccus enzymogenes sp. nov. with an EPS production, isolated from marine sediment.</title>
        <authorList>
            <person name="Feng X."/>
        </authorList>
    </citation>
    <scope>NUCLEOTIDE SEQUENCE</scope>
    <source>
        <strain evidence="1">NFK12</strain>
    </source>
</reference>